<evidence type="ECO:0000259" key="1">
    <source>
        <dbReference type="Pfam" id="PF15919"/>
    </source>
</evidence>
<evidence type="ECO:0000313" key="2">
    <source>
        <dbReference type="EMBL" id="MDS0897995.1"/>
    </source>
</evidence>
<dbReference type="Pfam" id="PF15919">
    <property type="entry name" value="HicB_lk_antitox"/>
    <property type="match status" value="1"/>
</dbReference>
<comment type="caution">
    <text evidence="2">The sequence shown here is derived from an EMBL/GenBank/DDBJ whole genome shotgun (WGS) entry which is preliminary data.</text>
</comment>
<dbReference type="RefSeq" id="WP_109882337.1">
    <property type="nucleotide sequence ID" value="NZ_BGLW01000018.1"/>
</dbReference>
<proteinExistence type="predicted"/>
<reference evidence="2" key="1">
    <citation type="submission" date="2023-02" db="EMBL/GenBank/DDBJ databases">
        <title>Detection, antimicrobial susceptibility and genomic characterization of NDM-producing species of Morganellaceae, Yersiniaceae, and Enterobacteriaceae other than Klebsiella.</title>
        <authorList>
            <person name="Camargo C.H."/>
            <person name="Sacchi C.T."/>
            <person name="Campos K.R."/>
        </authorList>
    </citation>
    <scope>NUCLEOTIDE SEQUENCE</scope>
    <source>
        <strain evidence="2">1189_21</strain>
    </source>
</reference>
<protein>
    <submittedName>
        <fullName evidence="2">Type II toxin-antitoxin system HicB family antitoxin</fullName>
    </submittedName>
</protein>
<sequence length="145" mass="16385">MFFSVGVETPHDENTAYGMVIPAFEAYGYSCFSAADDQKDIPSMVREAVLLTVEDMVHSGKFSVDQLEDAGHLVYAANPEYSDFDSWFVIDIDLSDFEGKQQRINIALPDTLIKRIDNQVKESPMKYRDRSHFLAEAARHELISG</sequence>
<accession>A0AAE4FBN4</accession>
<organism evidence="2 3">
    <name type="scientific">Morganella morganii</name>
    <name type="common">Proteus morganii</name>
    <dbReference type="NCBI Taxonomy" id="582"/>
    <lineage>
        <taxon>Bacteria</taxon>
        <taxon>Pseudomonadati</taxon>
        <taxon>Pseudomonadota</taxon>
        <taxon>Gammaproteobacteria</taxon>
        <taxon>Enterobacterales</taxon>
        <taxon>Morganellaceae</taxon>
        <taxon>Morganella</taxon>
    </lineage>
</organism>
<feature type="domain" description="HicB-like antitoxin of toxin-antitoxin system" evidence="1">
    <location>
        <begin position="7"/>
        <end position="138"/>
    </location>
</feature>
<evidence type="ECO:0000313" key="3">
    <source>
        <dbReference type="Proteomes" id="UP001182247"/>
    </source>
</evidence>
<dbReference type="AlphaFoldDB" id="A0AAE4FBN4"/>
<dbReference type="EMBL" id="JAPKIY010000013">
    <property type="protein sequence ID" value="MDS0897995.1"/>
    <property type="molecule type" value="Genomic_DNA"/>
</dbReference>
<name>A0AAE4FBN4_MORMO</name>
<dbReference type="Proteomes" id="UP001182247">
    <property type="component" value="Unassembled WGS sequence"/>
</dbReference>
<gene>
    <name evidence="2" type="ORF">OSC06_08415</name>
</gene>
<dbReference type="InterPro" id="IPR031807">
    <property type="entry name" value="HicB-like"/>
</dbReference>
<dbReference type="CDD" id="cd22231">
    <property type="entry name" value="RHH_NikR_HicB-like"/>
    <property type="match status" value="1"/>
</dbReference>